<dbReference type="Gene3D" id="1.10.10.60">
    <property type="entry name" value="Homeodomain-like"/>
    <property type="match status" value="1"/>
</dbReference>
<dbReference type="GO" id="GO:0000428">
    <property type="term" value="C:DNA-directed RNA polymerase complex"/>
    <property type="evidence" value="ECO:0007669"/>
    <property type="project" value="UniProtKB-KW"/>
</dbReference>
<keyword evidence="4 10" id="KW-0808">Transferase</keyword>
<dbReference type="OrthoDB" id="9814402at2"/>
<feature type="region of interest" description="Disordered" evidence="11">
    <location>
        <begin position="62"/>
        <end position="88"/>
    </location>
</feature>
<name>A4BQM1_9GAMM</name>
<comment type="caution">
    <text evidence="14">The sequence shown here is derived from an EMBL/GenBank/DDBJ whole genome shotgun (WGS) entry which is preliminary data.</text>
</comment>
<evidence type="ECO:0000256" key="2">
    <source>
        <dbReference type="ARBA" id="ARBA00019942"/>
    </source>
</evidence>
<dbReference type="Proteomes" id="UP000003374">
    <property type="component" value="Unassembled WGS sequence"/>
</dbReference>
<dbReference type="Pfam" id="PF04552">
    <property type="entry name" value="Sigma54_DBD"/>
    <property type="match status" value="1"/>
</dbReference>
<dbReference type="Pfam" id="PF04963">
    <property type="entry name" value="Sigma54_CBD"/>
    <property type="match status" value="1"/>
</dbReference>
<keyword evidence="3 10" id="KW-0240">DNA-directed RNA polymerase</keyword>
<evidence type="ECO:0000313" key="14">
    <source>
        <dbReference type="EMBL" id="EAR21871.1"/>
    </source>
</evidence>
<dbReference type="PIRSF" id="PIRSF000774">
    <property type="entry name" value="RpoN"/>
    <property type="match status" value="1"/>
</dbReference>
<evidence type="ECO:0000256" key="6">
    <source>
        <dbReference type="ARBA" id="ARBA00023015"/>
    </source>
</evidence>
<organism evidence="14 15">
    <name type="scientific">Nitrococcus mobilis Nb-231</name>
    <dbReference type="NCBI Taxonomy" id="314278"/>
    <lineage>
        <taxon>Bacteria</taxon>
        <taxon>Pseudomonadati</taxon>
        <taxon>Pseudomonadota</taxon>
        <taxon>Gammaproteobacteria</taxon>
        <taxon>Chromatiales</taxon>
        <taxon>Ectothiorhodospiraceae</taxon>
        <taxon>Nitrococcus</taxon>
    </lineage>
</organism>
<dbReference type="PANTHER" id="PTHR32248">
    <property type="entry name" value="RNA POLYMERASE SIGMA-54 FACTOR"/>
    <property type="match status" value="1"/>
</dbReference>
<dbReference type="STRING" id="314278.NB231_05771"/>
<dbReference type="RefSeq" id="WP_005000469.1">
    <property type="nucleotide sequence ID" value="NZ_CH672427.1"/>
</dbReference>
<comment type="function">
    <text evidence="10">Sigma factors are initiation factors that promote the attachment of RNA polymerase to specific initiation sites and are then released.</text>
</comment>
<dbReference type="PROSITE" id="PS00717">
    <property type="entry name" value="SIGMA54_1"/>
    <property type="match status" value="1"/>
</dbReference>
<evidence type="ECO:0000313" key="15">
    <source>
        <dbReference type="Proteomes" id="UP000003374"/>
    </source>
</evidence>
<dbReference type="GO" id="GO:0003677">
    <property type="term" value="F:DNA binding"/>
    <property type="evidence" value="ECO:0007669"/>
    <property type="project" value="UniProtKB-KW"/>
</dbReference>
<dbReference type="GO" id="GO:0006352">
    <property type="term" value="P:DNA-templated transcription initiation"/>
    <property type="evidence" value="ECO:0007669"/>
    <property type="project" value="InterPro"/>
</dbReference>
<dbReference type="GO" id="GO:0016987">
    <property type="term" value="F:sigma factor activity"/>
    <property type="evidence" value="ECO:0007669"/>
    <property type="project" value="UniProtKB-KW"/>
</dbReference>
<dbReference type="NCBIfam" id="NF004595">
    <property type="entry name" value="PRK05932.1-2"/>
    <property type="match status" value="1"/>
</dbReference>
<accession>A4BQM1</accession>
<dbReference type="Gene3D" id="1.10.10.1330">
    <property type="entry name" value="RNA polymerase sigma-54 factor, core-binding domain"/>
    <property type="match status" value="1"/>
</dbReference>
<comment type="similarity">
    <text evidence="1 10">Belongs to the sigma-54 factor family.</text>
</comment>
<evidence type="ECO:0000256" key="5">
    <source>
        <dbReference type="ARBA" id="ARBA00022695"/>
    </source>
</evidence>
<dbReference type="InterPro" id="IPR007634">
    <property type="entry name" value="RNA_pol_sigma_54_DNA-bd"/>
</dbReference>
<evidence type="ECO:0000259" key="13">
    <source>
        <dbReference type="Pfam" id="PF04963"/>
    </source>
</evidence>
<dbReference type="PANTHER" id="PTHR32248:SF4">
    <property type="entry name" value="RNA POLYMERASE SIGMA-54 FACTOR"/>
    <property type="match status" value="1"/>
</dbReference>
<feature type="region of interest" description="Disordered" evidence="11">
    <location>
        <begin position="110"/>
        <end position="131"/>
    </location>
</feature>
<dbReference type="NCBIfam" id="TIGR02395">
    <property type="entry name" value="rpoN_sigma"/>
    <property type="match status" value="1"/>
</dbReference>
<dbReference type="AlphaFoldDB" id="A4BQM1"/>
<reference evidence="14 15" key="1">
    <citation type="submission" date="2006-02" db="EMBL/GenBank/DDBJ databases">
        <authorList>
            <person name="Waterbury J."/>
            <person name="Ferriera S."/>
            <person name="Johnson J."/>
            <person name="Kravitz S."/>
            <person name="Halpern A."/>
            <person name="Remington K."/>
            <person name="Beeson K."/>
            <person name="Tran B."/>
            <person name="Rogers Y.-H."/>
            <person name="Friedman R."/>
            <person name="Venter J.C."/>
        </authorList>
    </citation>
    <scope>NUCLEOTIDE SEQUENCE [LARGE SCALE GENOMIC DNA]</scope>
    <source>
        <strain evidence="14 15">Nb-231</strain>
    </source>
</reference>
<feature type="domain" description="RNA polymerase sigma factor 54 core-binding" evidence="13">
    <location>
        <begin position="126"/>
        <end position="319"/>
    </location>
</feature>
<protein>
    <recommendedName>
        <fullName evidence="2 10">RNA polymerase sigma-54 factor</fullName>
    </recommendedName>
</protein>
<dbReference type="PROSITE" id="PS50044">
    <property type="entry name" value="SIGMA54_3"/>
    <property type="match status" value="1"/>
</dbReference>
<dbReference type="InterPro" id="IPR038709">
    <property type="entry name" value="RpoN_core-bd_sf"/>
</dbReference>
<dbReference type="InterPro" id="IPR000394">
    <property type="entry name" value="RNA_pol_sigma_54"/>
</dbReference>
<dbReference type="PRINTS" id="PR00045">
    <property type="entry name" value="SIGMA54FCT"/>
</dbReference>
<dbReference type="eggNOG" id="COG1508">
    <property type="taxonomic scope" value="Bacteria"/>
</dbReference>
<keyword evidence="7 10" id="KW-0731">Sigma factor</keyword>
<dbReference type="EMBL" id="AAOF01000005">
    <property type="protein sequence ID" value="EAR21871.1"/>
    <property type="molecule type" value="Genomic_DNA"/>
</dbReference>
<dbReference type="PROSITE" id="PS00718">
    <property type="entry name" value="SIGMA54_2"/>
    <property type="match status" value="1"/>
</dbReference>
<dbReference type="InterPro" id="IPR007046">
    <property type="entry name" value="RNA_pol_sigma_54_core-bd"/>
</dbReference>
<keyword evidence="15" id="KW-1185">Reference proteome</keyword>
<evidence type="ECO:0000256" key="10">
    <source>
        <dbReference type="PIRNR" id="PIRNR000774"/>
    </source>
</evidence>
<proteinExistence type="inferred from homology"/>
<evidence type="ECO:0000256" key="4">
    <source>
        <dbReference type="ARBA" id="ARBA00022679"/>
    </source>
</evidence>
<dbReference type="NCBIfam" id="NF009118">
    <property type="entry name" value="PRK12469.1"/>
    <property type="match status" value="1"/>
</dbReference>
<evidence type="ECO:0000256" key="3">
    <source>
        <dbReference type="ARBA" id="ARBA00022478"/>
    </source>
</evidence>
<evidence type="ECO:0000256" key="9">
    <source>
        <dbReference type="ARBA" id="ARBA00023163"/>
    </source>
</evidence>
<evidence type="ECO:0000256" key="8">
    <source>
        <dbReference type="ARBA" id="ARBA00023125"/>
    </source>
</evidence>
<keyword evidence="5 10" id="KW-0548">Nucleotidyltransferase</keyword>
<gene>
    <name evidence="14" type="ORF">NB231_05771</name>
</gene>
<keyword evidence="6 10" id="KW-0805">Transcription regulation</keyword>
<evidence type="ECO:0000256" key="1">
    <source>
        <dbReference type="ARBA" id="ARBA00008798"/>
    </source>
</evidence>
<dbReference type="HOGENOM" id="CLU_020569_0_1_6"/>
<keyword evidence="9 10" id="KW-0804">Transcription</keyword>
<feature type="domain" description="RNA polymerase sigma factor 54 DNA-binding" evidence="12">
    <location>
        <begin position="334"/>
        <end position="491"/>
    </location>
</feature>
<evidence type="ECO:0000256" key="11">
    <source>
        <dbReference type="SAM" id="MobiDB-lite"/>
    </source>
</evidence>
<keyword evidence="8 10" id="KW-0238">DNA-binding</keyword>
<dbReference type="Pfam" id="PF00309">
    <property type="entry name" value="Sigma54_AID"/>
    <property type="match status" value="1"/>
</dbReference>
<evidence type="ECO:0000256" key="7">
    <source>
        <dbReference type="ARBA" id="ARBA00023082"/>
    </source>
</evidence>
<dbReference type="GO" id="GO:0016779">
    <property type="term" value="F:nucleotidyltransferase activity"/>
    <property type="evidence" value="ECO:0007669"/>
    <property type="project" value="UniProtKB-KW"/>
</dbReference>
<evidence type="ECO:0000259" key="12">
    <source>
        <dbReference type="Pfam" id="PF04552"/>
    </source>
</evidence>
<dbReference type="GO" id="GO:0001216">
    <property type="term" value="F:DNA-binding transcription activator activity"/>
    <property type="evidence" value="ECO:0007669"/>
    <property type="project" value="InterPro"/>
</dbReference>
<sequence>MKQSLQLRLRQQLTMTPQLQQAIRLLQLPALELRMEIQQALESNLMLELAEEADTSFDETELLVSPSEREHETELGAAGSGQDNEGTVQNEQIGDELPLDTSWEDVYDGTTIYSDPGYAEERDPFANQSEGGQSLQDYLTWQAQLNRFSTRELTIAEAIIDAVRDDGYLGCSLAEIHTVLPEQWGVSEQEIETVLTQIQRFDPVGVAARDPREALLVQLDQLDPETPWLEAARQLIDRHLGLVAKRQFAQLKRRLHLDEQALQQTLALVQTLDPRPGLRISSERPEYITPDVFVRKENGHWRVEVNPDAYPCLRVNSQYAGLVRRGDNSRDNSVMRQHLQEARWLIKSLHSRNETLLKVAQCIVERQQDFLEYGEEAMKPLVLREVAEAINMHESTVSRITSQKYLRAPSGTYEFKHFFSSHVQTVDGGECSATSIRARIRRLIAAEDASRPLSDSQLAEQLQADGINVARRTVAKYRESMSIASSTERRRFA</sequence>